<proteinExistence type="predicted"/>
<sequence length="117" mass="12863">MGDVRACGRARLCGHVQRAEGKVTREEFEYPIPYGEAEEMLTHALGVIEKTRYEIEFQGAYWEIDVITGAYLGLVTAEIELADPDDEPSMPPWLGPEITGNPLCSNRGLALEAGRPG</sequence>
<name>A0ACC5SR31_ENSAD</name>
<dbReference type="Proteomes" id="UP000823773">
    <property type="component" value="Unassembled WGS sequence"/>
</dbReference>
<dbReference type="EMBL" id="JAGGJR010000001">
    <property type="protein sequence ID" value="MBP1871326.1"/>
    <property type="molecule type" value="Genomic_DNA"/>
</dbReference>
<reference evidence="1" key="1">
    <citation type="submission" date="2021-03" db="EMBL/GenBank/DDBJ databases">
        <title>Genomic Encyclopedia of Type Strains, Phase IV (KMG-IV): sequencing the most valuable type-strain genomes for metagenomic binning, comparative biology and taxonomic classification.</title>
        <authorList>
            <person name="Goeker M."/>
        </authorList>
    </citation>
    <scope>NUCLEOTIDE SEQUENCE</scope>
    <source>
        <strain evidence="1">DSM 18131</strain>
    </source>
</reference>
<evidence type="ECO:0000313" key="2">
    <source>
        <dbReference type="Proteomes" id="UP000823773"/>
    </source>
</evidence>
<organism evidence="1 2">
    <name type="scientific">Ensifer adhaerens</name>
    <name type="common">Sinorhizobium morelense</name>
    <dbReference type="NCBI Taxonomy" id="106592"/>
    <lineage>
        <taxon>Bacteria</taxon>
        <taxon>Pseudomonadati</taxon>
        <taxon>Pseudomonadota</taxon>
        <taxon>Alphaproteobacteria</taxon>
        <taxon>Hyphomicrobiales</taxon>
        <taxon>Rhizobiaceae</taxon>
        <taxon>Sinorhizobium/Ensifer group</taxon>
        <taxon>Ensifer</taxon>
    </lineage>
</organism>
<gene>
    <name evidence="1" type="ORF">J2Z19_001023</name>
</gene>
<evidence type="ECO:0000313" key="1">
    <source>
        <dbReference type="EMBL" id="MBP1871326.1"/>
    </source>
</evidence>
<comment type="caution">
    <text evidence="1">The sequence shown here is derived from an EMBL/GenBank/DDBJ whole genome shotgun (WGS) entry which is preliminary data.</text>
</comment>
<protein>
    <submittedName>
        <fullName evidence="1">CYTH domain-containing protein</fullName>
    </submittedName>
</protein>
<keyword evidence="2" id="KW-1185">Reference proteome</keyword>
<accession>A0ACC5SR31</accession>